<dbReference type="GO" id="GO:0004535">
    <property type="term" value="F:poly(A)-specific ribonuclease activity"/>
    <property type="evidence" value="ECO:0007669"/>
    <property type="project" value="InterPro"/>
</dbReference>
<feature type="transmembrane region" description="Helical" evidence="1">
    <location>
        <begin position="178"/>
        <end position="202"/>
    </location>
</feature>
<sequence>MAPKKRVENKRPCPDDTGIFDGQRVGDNPVHWATEKGFKDHLFVKEQVVDIKSVSEVNEGYARVFEKFKARNWTKILTPSGKVSPRIVRFLYASLQLEHIRIGSDCGLRLLEDLGARRWYLIGFIAGVGFYGGGVAWVVAMAAVLRLGFSMIRVACLRDAVIGASGGYPVYTAGLTVFVFQSLGSCSHPLIIFSYLIGIAYINNSTSADPREVQGFLNRVKIEGGSKMDTIIPSHPFRSVGWLFQVLAATVVILGDFWVYCVEGLISRVCDGGLILGFVIVVIVELRSGDYFRCWIVSCGLGFTIVAGIGFDCELRLFKDLGVRRWRLVGFIAGVGLYGGGVVWVVAMAAVLRLGFSMIRVAYPRDAVIGASGCLLGLILLEHCIGLQTSFIFLNNLIIILICSDGATESQVGIYVSFGCHTLWQEVFPNDPGDTKTEKLDASNCHKSASHLPHVLPSKPAPLAKHIGSSRSAVQPHELIQISFSFSDKNGNTPPVSTYQFNFNDFDPRKDAYFSASIDLLTRNGIDMENNLREGVDPGIFSGWLTQILIHNSNMKWITFHGFYDLGYLVKSLMRNIPLPSSLGDFLKGVRVTLRNVYDVKYMSQFCNGLFGGKLGLERLGSIINVKRVGISHQAGSDSLLTLSLFLKMREQFNMIEERYEGFLDGIDMKIPVLIF</sequence>
<dbReference type="InterPro" id="IPR012337">
    <property type="entry name" value="RNaseH-like_sf"/>
</dbReference>
<protein>
    <submittedName>
        <fullName evidence="2">Uncharacterized protein</fullName>
    </submittedName>
</protein>
<dbReference type="GO" id="GO:0003676">
    <property type="term" value="F:nucleic acid binding"/>
    <property type="evidence" value="ECO:0007669"/>
    <property type="project" value="InterPro"/>
</dbReference>
<keyword evidence="1" id="KW-0472">Membrane</keyword>
<dbReference type="GO" id="GO:0030014">
    <property type="term" value="C:CCR4-NOT complex"/>
    <property type="evidence" value="ECO:0007669"/>
    <property type="project" value="InterPro"/>
</dbReference>
<organism evidence="2 3">
    <name type="scientific">Kingdonia uniflora</name>
    <dbReference type="NCBI Taxonomy" id="39325"/>
    <lineage>
        <taxon>Eukaryota</taxon>
        <taxon>Viridiplantae</taxon>
        <taxon>Streptophyta</taxon>
        <taxon>Embryophyta</taxon>
        <taxon>Tracheophyta</taxon>
        <taxon>Spermatophyta</taxon>
        <taxon>Magnoliopsida</taxon>
        <taxon>Ranunculales</taxon>
        <taxon>Circaeasteraceae</taxon>
        <taxon>Kingdonia</taxon>
    </lineage>
</organism>
<keyword evidence="3" id="KW-1185">Reference proteome</keyword>
<dbReference type="AlphaFoldDB" id="A0A7J7NRH2"/>
<dbReference type="InterPro" id="IPR039637">
    <property type="entry name" value="CNOT7/CNOT8/Pop2"/>
</dbReference>
<comment type="caution">
    <text evidence="2">The sequence shown here is derived from an EMBL/GenBank/DDBJ whole genome shotgun (WGS) entry which is preliminary data.</text>
</comment>
<keyword evidence="1" id="KW-0812">Transmembrane</keyword>
<name>A0A7J7NRH2_9MAGN</name>
<reference evidence="2 3" key="1">
    <citation type="journal article" date="2020" name="IScience">
        <title>Genome Sequencing of the Endangered Kingdonia uniflora (Circaeasteraceae, Ranunculales) Reveals Potential Mechanisms of Evolutionary Specialization.</title>
        <authorList>
            <person name="Sun Y."/>
            <person name="Deng T."/>
            <person name="Zhang A."/>
            <person name="Moore M.J."/>
            <person name="Landis J.B."/>
            <person name="Lin N."/>
            <person name="Zhang H."/>
            <person name="Zhang X."/>
            <person name="Huang J."/>
            <person name="Zhang X."/>
            <person name="Sun H."/>
            <person name="Wang H."/>
        </authorList>
    </citation>
    <scope>NUCLEOTIDE SEQUENCE [LARGE SCALE GENOMIC DNA]</scope>
    <source>
        <strain evidence="2">TB1705</strain>
        <tissue evidence="2">Leaf</tissue>
    </source>
</reference>
<evidence type="ECO:0000313" key="2">
    <source>
        <dbReference type="EMBL" id="KAF6169562.1"/>
    </source>
</evidence>
<dbReference type="Proteomes" id="UP000541444">
    <property type="component" value="Unassembled WGS sequence"/>
</dbReference>
<dbReference type="OrthoDB" id="696953at2759"/>
<dbReference type="InterPro" id="IPR036397">
    <property type="entry name" value="RNaseH_sf"/>
</dbReference>
<feature type="transmembrane region" description="Helical" evidence="1">
    <location>
        <begin position="331"/>
        <end position="356"/>
    </location>
</feature>
<dbReference type="Gene3D" id="3.30.420.10">
    <property type="entry name" value="Ribonuclease H-like superfamily/Ribonuclease H"/>
    <property type="match status" value="1"/>
</dbReference>
<dbReference type="EMBL" id="JACGCM010000635">
    <property type="protein sequence ID" value="KAF6169562.1"/>
    <property type="molecule type" value="Genomic_DNA"/>
</dbReference>
<proteinExistence type="predicted"/>
<feature type="transmembrane region" description="Helical" evidence="1">
    <location>
        <begin position="291"/>
        <end position="311"/>
    </location>
</feature>
<keyword evidence="1" id="KW-1133">Transmembrane helix</keyword>
<feature type="transmembrane region" description="Helical" evidence="1">
    <location>
        <begin position="265"/>
        <end position="284"/>
    </location>
</feature>
<feature type="transmembrane region" description="Helical" evidence="1">
    <location>
        <begin position="119"/>
        <end position="145"/>
    </location>
</feature>
<feature type="transmembrane region" description="Helical" evidence="1">
    <location>
        <begin position="240"/>
        <end position="259"/>
    </location>
</feature>
<dbReference type="SUPFAM" id="SSF53098">
    <property type="entry name" value="Ribonuclease H-like"/>
    <property type="match status" value="1"/>
</dbReference>
<feature type="transmembrane region" description="Helical" evidence="1">
    <location>
        <begin position="368"/>
        <end position="394"/>
    </location>
</feature>
<gene>
    <name evidence="2" type="ORF">GIB67_028113</name>
</gene>
<dbReference type="PANTHER" id="PTHR10797">
    <property type="entry name" value="CCR4-NOT TRANSCRIPTION COMPLEX SUBUNIT"/>
    <property type="match status" value="1"/>
</dbReference>
<evidence type="ECO:0000313" key="3">
    <source>
        <dbReference type="Proteomes" id="UP000541444"/>
    </source>
</evidence>
<evidence type="ECO:0000256" key="1">
    <source>
        <dbReference type="SAM" id="Phobius"/>
    </source>
</evidence>
<accession>A0A7J7NRH2</accession>